<feature type="region of interest" description="Disordered" evidence="7">
    <location>
        <begin position="279"/>
        <end position="321"/>
    </location>
</feature>
<dbReference type="EMBL" id="CM008970">
    <property type="protein sequence ID" value="PNW78538.1"/>
    <property type="molecule type" value="Genomic_DNA"/>
</dbReference>
<comment type="similarity">
    <text evidence="2 6">Belongs to the glycosyltransferase 92 family.</text>
</comment>
<evidence type="ECO:0000256" key="2">
    <source>
        <dbReference type="ARBA" id="ARBA00007647"/>
    </source>
</evidence>
<keyword evidence="3 6" id="KW-0328">Glycosyltransferase</keyword>
<dbReference type="KEGG" id="cre:CHLRE_09g393100v5"/>
<evidence type="ECO:0000256" key="7">
    <source>
        <dbReference type="SAM" id="MobiDB-lite"/>
    </source>
</evidence>
<feature type="region of interest" description="Disordered" evidence="7">
    <location>
        <begin position="401"/>
        <end position="421"/>
    </location>
</feature>
<comment type="subcellular location">
    <subcellularLocation>
        <location evidence="1">Membrane</location>
    </subcellularLocation>
</comment>
<name>A0A2K3DDC8_CHLRE</name>
<dbReference type="GO" id="GO:0016020">
    <property type="term" value="C:membrane"/>
    <property type="evidence" value="ECO:0007669"/>
    <property type="project" value="UniProtKB-SubCell"/>
</dbReference>
<dbReference type="Gramene" id="PNW78538">
    <property type="protein sequence ID" value="PNW78538"/>
    <property type="gene ID" value="CHLRE_09g393100v5"/>
</dbReference>
<dbReference type="Pfam" id="PF01697">
    <property type="entry name" value="Glyco_transf_92"/>
    <property type="match status" value="1"/>
</dbReference>
<proteinExistence type="inferred from homology"/>
<feature type="compositionally biased region" description="Low complexity" evidence="7">
    <location>
        <begin position="411"/>
        <end position="421"/>
    </location>
</feature>
<feature type="compositionally biased region" description="Gly residues" evidence="7">
    <location>
        <begin position="401"/>
        <end position="410"/>
    </location>
</feature>
<dbReference type="ExpressionAtlas" id="A0A2K3DDC8">
    <property type="expression patterns" value="differential"/>
</dbReference>
<dbReference type="OrthoDB" id="537403at2759"/>
<dbReference type="InParanoid" id="A0A2K3DDC8"/>
<evidence type="ECO:0000313" key="9">
    <source>
        <dbReference type="Proteomes" id="UP000006906"/>
    </source>
</evidence>
<dbReference type="AlphaFoldDB" id="A0A2K3DDC8"/>
<evidence type="ECO:0000256" key="6">
    <source>
        <dbReference type="RuleBase" id="RU366017"/>
    </source>
</evidence>
<evidence type="ECO:0000313" key="8">
    <source>
        <dbReference type="EMBL" id="PNW78538.1"/>
    </source>
</evidence>
<feature type="compositionally biased region" description="Low complexity" evidence="7">
    <location>
        <begin position="300"/>
        <end position="310"/>
    </location>
</feature>
<evidence type="ECO:0000256" key="4">
    <source>
        <dbReference type="ARBA" id="ARBA00022679"/>
    </source>
</evidence>
<gene>
    <name evidence="8" type="ORF">CHLRE_09g393100v5</name>
</gene>
<protein>
    <recommendedName>
        <fullName evidence="6">Glycosyltransferase family 92 protein</fullName>
        <ecNumber evidence="6">2.4.1.-</ecNumber>
    </recommendedName>
</protein>
<dbReference type="InterPro" id="IPR008166">
    <property type="entry name" value="Glyco_transf_92"/>
</dbReference>
<evidence type="ECO:0000256" key="5">
    <source>
        <dbReference type="ARBA" id="ARBA00023136"/>
    </source>
</evidence>
<accession>A0A2K3DDC8</accession>
<dbReference type="RefSeq" id="XP_042920950.1">
    <property type="nucleotide sequence ID" value="XM_043065669.1"/>
</dbReference>
<sequence length="656" mass="68921">MSGTTKTWASKPGALRLVSPHTGRTWKLRLQLCQPWTNVYRRRYPGRLSAALTDLDPVDAALLEFHVIARPGFHTFCTFLAATARAPAWPPLQPPPFDKLLAAGAGGASRISSSSSGGGGDGIGPQKCGWLDAEGREITDLVAAEAADKLRSYMIISPFFGLPAGEYASLLLQHMRYHDVLGVRRYLVYVEAGASALAAEPRVQALVSAGRLRLVYWQELPSFMDGNRKQRHPYASQILIYNHGLLALWPELAVAAIADVDEYLVTPQPTTMAQVMTQCGAPGAAEEHSRKRRQRRRAQEGQGLEAAPAAAGGGEGDDDEDELPTAILYIKRRAAFCTGCCACDSRAASGSSSSNSISRSNPSSRNGGSSSSNSGRMLSLRAGDLLAAHMAVERPMWVAGASGGSGGSSSGSGSSSNSNSSSSSSASVILASAFRAAMAAGGQLLAGDVRNSSAPAAGSGSTGSSRSTGSGSSTGSSSSSSSLRLTHPLVLYGGDVVDMQESVGISLPKSIALPHRTAYTNPHTPFPMNLLLPGDRQTPEQAAAEVAPRGVAGFTGPRMQRVATARSECAHWLHLRAQVSARVPKPDPAGRVALERIPRHFLWVLDRLQPLPGAEAEGEGEGAEAAEEQGEEEAEAAEEEGEEEGNGEEGEQEETE</sequence>
<feature type="region of interest" description="Disordered" evidence="7">
    <location>
        <begin position="611"/>
        <end position="656"/>
    </location>
</feature>
<keyword evidence="4 6" id="KW-0808">Transferase</keyword>
<organism evidence="8 9">
    <name type="scientific">Chlamydomonas reinhardtii</name>
    <name type="common">Chlamydomonas smithii</name>
    <dbReference type="NCBI Taxonomy" id="3055"/>
    <lineage>
        <taxon>Eukaryota</taxon>
        <taxon>Viridiplantae</taxon>
        <taxon>Chlorophyta</taxon>
        <taxon>core chlorophytes</taxon>
        <taxon>Chlorophyceae</taxon>
        <taxon>CS clade</taxon>
        <taxon>Chlamydomonadales</taxon>
        <taxon>Chlamydomonadaceae</taxon>
        <taxon>Chlamydomonas</taxon>
    </lineage>
</organism>
<evidence type="ECO:0000256" key="3">
    <source>
        <dbReference type="ARBA" id="ARBA00022676"/>
    </source>
</evidence>
<evidence type="ECO:0000256" key="1">
    <source>
        <dbReference type="ARBA" id="ARBA00004370"/>
    </source>
</evidence>
<dbReference type="Proteomes" id="UP000006906">
    <property type="component" value="Chromosome 9"/>
</dbReference>
<dbReference type="EC" id="2.4.1.-" evidence="6"/>
<keyword evidence="9" id="KW-1185">Reference proteome</keyword>
<feature type="region of interest" description="Disordered" evidence="7">
    <location>
        <begin position="452"/>
        <end position="482"/>
    </location>
</feature>
<dbReference type="GO" id="GO:0016757">
    <property type="term" value="F:glycosyltransferase activity"/>
    <property type="evidence" value="ECO:0007669"/>
    <property type="project" value="UniProtKB-UniRule"/>
</dbReference>
<keyword evidence="5" id="KW-0472">Membrane</keyword>
<dbReference type="GeneID" id="5720108"/>
<feature type="region of interest" description="Disordered" evidence="7">
    <location>
        <begin position="346"/>
        <end position="376"/>
    </location>
</feature>
<feature type="compositionally biased region" description="Acidic residues" evidence="7">
    <location>
        <begin position="616"/>
        <end position="656"/>
    </location>
</feature>
<reference evidence="8 9" key="1">
    <citation type="journal article" date="2007" name="Science">
        <title>The Chlamydomonas genome reveals the evolution of key animal and plant functions.</title>
        <authorList>
            <person name="Merchant S.S."/>
            <person name="Prochnik S.E."/>
            <person name="Vallon O."/>
            <person name="Harris E.H."/>
            <person name="Karpowicz S.J."/>
            <person name="Witman G.B."/>
            <person name="Terry A."/>
            <person name="Salamov A."/>
            <person name="Fritz-Laylin L.K."/>
            <person name="Marechal-Drouard L."/>
            <person name="Marshall W.F."/>
            <person name="Qu L.H."/>
            <person name="Nelson D.R."/>
            <person name="Sanderfoot A.A."/>
            <person name="Spalding M.H."/>
            <person name="Kapitonov V.V."/>
            <person name="Ren Q."/>
            <person name="Ferris P."/>
            <person name="Lindquist E."/>
            <person name="Shapiro H."/>
            <person name="Lucas S.M."/>
            <person name="Grimwood J."/>
            <person name="Schmutz J."/>
            <person name="Cardol P."/>
            <person name="Cerutti H."/>
            <person name="Chanfreau G."/>
            <person name="Chen C.L."/>
            <person name="Cognat V."/>
            <person name="Croft M.T."/>
            <person name="Dent R."/>
            <person name="Dutcher S."/>
            <person name="Fernandez E."/>
            <person name="Fukuzawa H."/>
            <person name="Gonzalez-Ballester D."/>
            <person name="Gonzalez-Halphen D."/>
            <person name="Hallmann A."/>
            <person name="Hanikenne M."/>
            <person name="Hippler M."/>
            <person name="Inwood W."/>
            <person name="Jabbari K."/>
            <person name="Kalanon M."/>
            <person name="Kuras R."/>
            <person name="Lefebvre P.A."/>
            <person name="Lemaire S.D."/>
            <person name="Lobanov A.V."/>
            <person name="Lohr M."/>
            <person name="Manuell A."/>
            <person name="Meier I."/>
            <person name="Mets L."/>
            <person name="Mittag M."/>
            <person name="Mittelmeier T."/>
            <person name="Moroney J.V."/>
            <person name="Moseley J."/>
            <person name="Napoli C."/>
            <person name="Nedelcu A.M."/>
            <person name="Niyogi K."/>
            <person name="Novoselov S.V."/>
            <person name="Paulsen I.T."/>
            <person name="Pazour G."/>
            <person name="Purton S."/>
            <person name="Ral J.P."/>
            <person name="Riano-Pachon D.M."/>
            <person name="Riekhof W."/>
            <person name="Rymarquis L."/>
            <person name="Schroda M."/>
            <person name="Stern D."/>
            <person name="Umen J."/>
            <person name="Willows R."/>
            <person name="Wilson N."/>
            <person name="Zimmer S.L."/>
            <person name="Allmer J."/>
            <person name="Balk J."/>
            <person name="Bisova K."/>
            <person name="Chen C.J."/>
            <person name="Elias M."/>
            <person name="Gendler K."/>
            <person name="Hauser C."/>
            <person name="Lamb M.R."/>
            <person name="Ledford H."/>
            <person name="Long J.C."/>
            <person name="Minagawa J."/>
            <person name="Page M.D."/>
            <person name="Pan J."/>
            <person name="Pootakham W."/>
            <person name="Roje S."/>
            <person name="Rose A."/>
            <person name="Stahlberg E."/>
            <person name="Terauchi A.M."/>
            <person name="Yang P."/>
            <person name="Ball S."/>
            <person name="Bowler C."/>
            <person name="Dieckmann C.L."/>
            <person name="Gladyshev V.N."/>
            <person name="Green P."/>
            <person name="Jorgensen R."/>
            <person name="Mayfield S."/>
            <person name="Mueller-Roeber B."/>
            <person name="Rajamani S."/>
            <person name="Sayre R.T."/>
            <person name="Brokstein P."/>
            <person name="Dubchak I."/>
            <person name="Goodstein D."/>
            <person name="Hornick L."/>
            <person name="Huang Y.W."/>
            <person name="Jhaveri J."/>
            <person name="Luo Y."/>
            <person name="Martinez D."/>
            <person name="Ngau W.C."/>
            <person name="Otillar B."/>
            <person name="Poliakov A."/>
            <person name="Porter A."/>
            <person name="Szajkowski L."/>
            <person name="Werner G."/>
            <person name="Zhou K."/>
            <person name="Grigoriev I.V."/>
            <person name="Rokhsar D.S."/>
            <person name="Grossman A.R."/>
        </authorList>
    </citation>
    <scope>NUCLEOTIDE SEQUENCE [LARGE SCALE GENOMIC DNA]</scope>
    <source>
        <strain evidence="9">CC-503</strain>
    </source>
</reference>